<evidence type="ECO:0000313" key="15">
    <source>
        <dbReference type="Proteomes" id="UP000534001"/>
    </source>
</evidence>
<keyword evidence="7" id="KW-0479">Metal-binding</keyword>
<comment type="catalytic activity">
    <reaction evidence="12">
        <text>S-methyl-5'-thioadenosine + phosphate = 5-(methylsulfanyl)-alpha-D-ribose 1-phosphate + adenine</text>
        <dbReference type="Rhea" id="RHEA:11852"/>
        <dbReference type="ChEBI" id="CHEBI:16708"/>
        <dbReference type="ChEBI" id="CHEBI:17509"/>
        <dbReference type="ChEBI" id="CHEBI:43474"/>
        <dbReference type="ChEBI" id="CHEBI:58533"/>
        <dbReference type="EC" id="2.4.2.28"/>
    </reaction>
    <physiologicalReaction direction="left-to-right" evidence="12">
        <dbReference type="Rhea" id="RHEA:11853"/>
    </physiologicalReaction>
</comment>
<dbReference type="AlphaFoldDB" id="A0A6V7RJ84"/>
<evidence type="ECO:0000313" key="14">
    <source>
        <dbReference type="EMBL" id="MBB6422538.1"/>
    </source>
</evidence>
<comment type="caution">
    <text evidence="13">The sequence shown here is derived from an EMBL/GenBank/DDBJ whole genome shotgun (WGS) entry which is preliminary data.</text>
</comment>
<dbReference type="GO" id="GO:0005507">
    <property type="term" value="F:copper ion binding"/>
    <property type="evidence" value="ECO:0007669"/>
    <property type="project" value="TreeGrafter"/>
</dbReference>
<dbReference type="CDD" id="cd16833">
    <property type="entry name" value="YfiH"/>
    <property type="match status" value="1"/>
</dbReference>
<sequence>MKNNNSFKLHKHFVGGVSDNLTFGYTMRHGGQSSYPEHSFNMALYIGDDAENVHAHQEQLAEEIGFPVSSWVLPVQKHGGNIKEVTISDCGTNIKKLGSRLNDVDGLFTYDPGVLLTMNYADCIPVYVYSVTDTFTGLAHAGWRGTAENIAAKLIDCYRGSKDDLRVIIGVGINRDYYEVDDKVIHALQPLEESSYEQTGSGWQLDLKDVNKHQAEAVGINEKHISVTGLGTESDEFFSFRMEQGKTGRALAFIGRRNND</sequence>
<evidence type="ECO:0000256" key="12">
    <source>
        <dbReference type="ARBA" id="ARBA00049893"/>
    </source>
</evidence>
<comment type="cofactor">
    <cofactor evidence="2">
        <name>Zn(2+)</name>
        <dbReference type="ChEBI" id="CHEBI:29105"/>
    </cofactor>
</comment>
<dbReference type="PANTHER" id="PTHR30616:SF2">
    <property type="entry name" value="PURINE NUCLEOSIDE PHOSPHORYLASE LACC1"/>
    <property type="match status" value="1"/>
</dbReference>
<proteinExistence type="inferred from homology"/>
<evidence type="ECO:0000256" key="6">
    <source>
        <dbReference type="ARBA" id="ARBA00022679"/>
    </source>
</evidence>
<comment type="function">
    <text evidence="4">Purine nucleoside enzyme that catalyzes the phosphorolysis of adenosine and inosine nucleosides, yielding D-ribose 1-phosphate and the respective free bases, adenine and hypoxanthine. Also catalyzes the phosphorolysis of S-methyl-5'-thioadenosine into adenine and S-methyl-5-thio-alpha-D-ribose 1-phosphate. Also has adenosine deaminase activity.</text>
</comment>
<evidence type="ECO:0000256" key="7">
    <source>
        <dbReference type="ARBA" id="ARBA00022723"/>
    </source>
</evidence>
<evidence type="ECO:0000256" key="1">
    <source>
        <dbReference type="ARBA" id="ARBA00000553"/>
    </source>
</evidence>
<reference evidence="14 16" key="2">
    <citation type="submission" date="2020-08" db="EMBL/GenBank/DDBJ databases">
        <title>Genomic Encyclopedia of Type Strains, Phase IV (KMG-IV): sequencing the most valuable type-strain genomes for metagenomic binning, comparative biology and taxonomic classification.</title>
        <authorList>
            <person name="Goeker M."/>
        </authorList>
    </citation>
    <scope>NUCLEOTIDE SEQUENCE [LARGE SCALE GENOMIC DNA]</scope>
    <source>
        <strain evidence="14 16">DSM 22419</strain>
    </source>
</reference>
<dbReference type="RefSeq" id="WP_229714926.1">
    <property type="nucleotide sequence ID" value="NZ_BMCO01000001.1"/>
</dbReference>
<gene>
    <name evidence="14" type="ORF">HNR41_000464</name>
    <name evidence="13" type="ORF">JEOCOQ751_01122</name>
</gene>
<reference evidence="13 15" key="1">
    <citation type="submission" date="2020-07" db="EMBL/GenBank/DDBJ databases">
        <authorList>
            <person name="Criscuolo A."/>
        </authorList>
    </citation>
    <scope>NUCLEOTIDE SEQUENCE [LARGE SCALE GENOMIC DNA]</scope>
    <source>
        <strain evidence="13">CIP111751</strain>
    </source>
</reference>
<keyword evidence="16" id="KW-1185">Reference proteome</keyword>
<evidence type="ECO:0000256" key="11">
    <source>
        <dbReference type="ARBA" id="ARBA00048968"/>
    </source>
</evidence>
<dbReference type="PANTHER" id="PTHR30616">
    <property type="entry name" value="UNCHARACTERIZED PROTEIN YFIH"/>
    <property type="match status" value="1"/>
</dbReference>
<evidence type="ECO:0000256" key="4">
    <source>
        <dbReference type="ARBA" id="ARBA00003215"/>
    </source>
</evidence>
<dbReference type="Proteomes" id="UP000534001">
    <property type="component" value="Unassembled WGS sequence"/>
</dbReference>
<evidence type="ECO:0000256" key="5">
    <source>
        <dbReference type="ARBA" id="ARBA00007353"/>
    </source>
</evidence>
<keyword evidence="9" id="KW-0862">Zinc</keyword>
<dbReference type="InterPro" id="IPR011324">
    <property type="entry name" value="Cytotoxic_necrot_fac-like_cat"/>
</dbReference>
<comment type="catalytic activity">
    <reaction evidence="11">
        <text>adenosine + phosphate = alpha-D-ribose 1-phosphate + adenine</text>
        <dbReference type="Rhea" id="RHEA:27642"/>
        <dbReference type="ChEBI" id="CHEBI:16335"/>
        <dbReference type="ChEBI" id="CHEBI:16708"/>
        <dbReference type="ChEBI" id="CHEBI:43474"/>
        <dbReference type="ChEBI" id="CHEBI:57720"/>
        <dbReference type="EC" id="2.4.2.1"/>
    </reaction>
    <physiologicalReaction direction="left-to-right" evidence="11">
        <dbReference type="Rhea" id="RHEA:27643"/>
    </physiologicalReaction>
</comment>
<organism evidence="13 15">
    <name type="scientific">Jeotgalicoccus coquinae</name>
    <dbReference type="NCBI Taxonomy" id="709509"/>
    <lineage>
        <taxon>Bacteria</taxon>
        <taxon>Bacillati</taxon>
        <taxon>Bacillota</taxon>
        <taxon>Bacilli</taxon>
        <taxon>Bacillales</taxon>
        <taxon>Staphylococcaceae</taxon>
        <taxon>Jeotgalicoccus</taxon>
    </lineage>
</organism>
<comment type="cofactor">
    <cofactor evidence="3">
        <name>Cu(2+)</name>
        <dbReference type="ChEBI" id="CHEBI:29036"/>
    </cofactor>
</comment>
<dbReference type="SUPFAM" id="SSF64438">
    <property type="entry name" value="CNF1/YfiH-like putative cysteine hydrolases"/>
    <property type="match status" value="1"/>
</dbReference>
<dbReference type="Gene3D" id="3.60.140.10">
    <property type="entry name" value="CNF1/YfiH-like putative cysteine hydrolases"/>
    <property type="match status" value="1"/>
</dbReference>
<comment type="catalytic activity">
    <reaction evidence="1">
        <text>inosine + phosphate = alpha-D-ribose 1-phosphate + hypoxanthine</text>
        <dbReference type="Rhea" id="RHEA:27646"/>
        <dbReference type="ChEBI" id="CHEBI:17368"/>
        <dbReference type="ChEBI" id="CHEBI:17596"/>
        <dbReference type="ChEBI" id="CHEBI:43474"/>
        <dbReference type="ChEBI" id="CHEBI:57720"/>
        <dbReference type="EC" id="2.4.2.1"/>
    </reaction>
    <physiologicalReaction direction="left-to-right" evidence="1">
        <dbReference type="Rhea" id="RHEA:27647"/>
    </physiologicalReaction>
</comment>
<keyword evidence="8" id="KW-0378">Hydrolase</keyword>
<keyword evidence="6" id="KW-0808">Transferase</keyword>
<evidence type="ECO:0000313" key="13">
    <source>
        <dbReference type="EMBL" id="CAD2078184.1"/>
    </source>
</evidence>
<evidence type="ECO:0000256" key="10">
    <source>
        <dbReference type="ARBA" id="ARBA00047989"/>
    </source>
</evidence>
<evidence type="ECO:0000256" key="8">
    <source>
        <dbReference type="ARBA" id="ARBA00022801"/>
    </source>
</evidence>
<dbReference type="GO" id="GO:0016787">
    <property type="term" value="F:hydrolase activity"/>
    <property type="evidence" value="ECO:0007669"/>
    <property type="project" value="UniProtKB-KW"/>
</dbReference>
<name>A0A6V7RJ84_9STAP</name>
<comment type="similarity">
    <text evidence="5">Belongs to the purine nucleoside phosphorylase YfiH/LACC1 family.</text>
</comment>
<dbReference type="GO" id="GO:0017061">
    <property type="term" value="F:S-methyl-5-thioadenosine phosphorylase activity"/>
    <property type="evidence" value="ECO:0007669"/>
    <property type="project" value="UniProtKB-EC"/>
</dbReference>
<dbReference type="InterPro" id="IPR038371">
    <property type="entry name" value="Cu_polyphenol_OxRdtase_sf"/>
</dbReference>
<dbReference type="Pfam" id="PF02578">
    <property type="entry name" value="Cu-oxidase_4"/>
    <property type="match status" value="1"/>
</dbReference>
<evidence type="ECO:0000256" key="3">
    <source>
        <dbReference type="ARBA" id="ARBA00001973"/>
    </source>
</evidence>
<dbReference type="EMBL" id="JACHFF010000001">
    <property type="protein sequence ID" value="MBB6422538.1"/>
    <property type="molecule type" value="Genomic_DNA"/>
</dbReference>
<evidence type="ECO:0000256" key="9">
    <source>
        <dbReference type="ARBA" id="ARBA00022833"/>
    </source>
</evidence>
<dbReference type="InterPro" id="IPR003730">
    <property type="entry name" value="Cu_polyphenol_OxRdtase"/>
</dbReference>
<protein>
    <submittedName>
        <fullName evidence="13">Laccase domain protein</fullName>
    </submittedName>
</protein>
<comment type="catalytic activity">
    <reaction evidence="10">
        <text>adenosine + H2O + H(+) = inosine + NH4(+)</text>
        <dbReference type="Rhea" id="RHEA:24408"/>
        <dbReference type="ChEBI" id="CHEBI:15377"/>
        <dbReference type="ChEBI" id="CHEBI:15378"/>
        <dbReference type="ChEBI" id="CHEBI:16335"/>
        <dbReference type="ChEBI" id="CHEBI:17596"/>
        <dbReference type="ChEBI" id="CHEBI:28938"/>
        <dbReference type="EC" id="3.5.4.4"/>
    </reaction>
    <physiologicalReaction direction="left-to-right" evidence="10">
        <dbReference type="Rhea" id="RHEA:24409"/>
    </physiologicalReaction>
</comment>
<evidence type="ECO:0000313" key="16">
    <source>
        <dbReference type="Proteomes" id="UP000545588"/>
    </source>
</evidence>
<dbReference type="Proteomes" id="UP000545588">
    <property type="component" value="Unassembled WGS sequence"/>
</dbReference>
<evidence type="ECO:0000256" key="2">
    <source>
        <dbReference type="ARBA" id="ARBA00001947"/>
    </source>
</evidence>
<dbReference type="EMBL" id="CAJEWA010000006">
    <property type="protein sequence ID" value="CAD2078184.1"/>
    <property type="molecule type" value="Genomic_DNA"/>
</dbReference>
<accession>A0A6V7RJ84</accession>